<feature type="transmembrane region" description="Helical" evidence="1">
    <location>
        <begin position="21"/>
        <end position="38"/>
    </location>
</feature>
<feature type="transmembrane region" description="Helical" evidence="1">
    <location>
        <begin position="189"/>
        <end position="206"/>
    </location>
</feature>
<feature type="transmembrane region" description="Helical" evidence="1">
    <location>
        <begin position="386"/>
        <end position="408"/>
    </location>
</feature>
<gene>
    <name evidence="2" type="ORF">FDZ14_22090</name>
</gene>
<feature type="transmembrane region" description="Helical" evidence="1">
    <location>
        <begin position="100"/>
        <end position="118"/>
    </location>
</feature>
<name>A0A6M6E2R1_PRIMG</name>
<dbReference type="EMBL" id="CP045272">
    <property type="protein sequence ID" value="QJX78747.1"/>
    <property type="molecule type" value="Genomic_DNA"/>
</dbReference>
<evidence type="ECO:0000313" key="2">
    <source>
        <dbReference type="EMBL" id="QJX78747.1"/>
    </source>
</evidence>
<sequence length="422" mass="48691">MKQKTLISDTLIEDRYLRLQNGFIYILIIYTFLYSNVVRSMLTNLLHVNLLYSFLPTLLIAGYYLFFFKKASKFVIYIFLFIFLLSMISVFYYHIEISRFYRFLYSILIPLLLVGIHLERTKYTIKKFLFLYNIVIIINVIYGVMDFISGKKLQMILANLLYNTNYYTSINWDIQSQVYRLFSILGHPLTNMFLLVIFIGVNLAYNHYYKEKASVPMYIVYGITILGTLVCNSKFGIIIVCATLLSIIMVGSNKVRNLVLLLIISISVLSIGPIKQNVVQRFLMASESGDLSNGRLSALDYLSDSNVPLPHIFTGEGMGASDSLLQSVSDLNNIEMPFVMYMYDYGIVVTILIYIIFYLFPISIFIKNKHFYLCYLYTLIFVFANSYNGMAVSIGITQILTFVAMLLVNMSNKLKKQSILEP</sequence>
<keyword evidence="1" id="KW-0812">Transmembrane</keyword>
<evidence type="ECO:0000256" key="1">
    <source>
        <dbReference type="SAM" id="Phobius"/>
    </source>
</evidence>
<dbReference type="Proteomes" id="UP000501076">
    <property type="component" value="Chromosome"/>
</dbReference>
<organism evidence="2 3">
    <name type="scientific">Priestia megaterium</name>
    <name type="common">Bacillus megaterium</name>
    <dbReference type="NCBI Taxonomy" id="1404"/>
    <lineage>
        <taxon>Bacteria</taxon>
        <taxon>Bacillati</taxon>
        <taxon>Bacillota</taxon>
        <taxon>Bacilli</taxon>
        <taxon>Bacillales</taxon>
        <taxon>Bacillaceae</taxon>
        <taxon>Priestia</taxon>
    </lineage>
</organism>
<accession>A0A6M6E2R1</accession>
<protein>
    <submittedName>
        <fullName evidence="2">Uncharacterized protein</fullName>
    </submittedName>
</protein>
<feature type="transmembrane region" description="Helical" evidence="1">
    <location>
        <begin position="345"/>
        <end position="366"/>
    </location>
</feature>
<keyword evidence="1" id="KW-0472">Membrane</keyword>
<proteinExistence type="predicted"/>
<feature type="transmembrane region" description="Helical" evidence="1">
    <location>
        <begin position="50"/>
        <end position="67"/>
    </location>
</feature>
<feature type="transmembrane region" description="Helical" evidence="1">
    <location>
        <begin position="255"/>
        <end position="274"/>
    </location>
</feature>
<feature type="transmembrane region" description="Helical" evidence="1">
    <location>
        <begin position="74"/>
        <end position="94"/>
    </location>
</feature>
<feature type="transmembrane region" description="Helical" evidence="1">
    <location>
        <begin position="130"/>
        <end position="148"/>
    </location>
</feature>
<reference evidence="2 3" key="1">
    <citation type="submission" date="2019-10" db="EMBL/GenBank/DDBJ databases">
        <title>Complete genome sequences for adaption low water activity.</title>
        <authorList>
            <person name="Zhao L."/>
            <person name="Zhong J."/>
        </authorList>
    </citation>
    <scope>NUCLEOTIDE SEQUENCE [LARGE SCALE GENOMIC DNA]</scope>
    <source>
        <strain evidence="2 3">FDU301</strain>
    </source>
</reference>
<dbReference type="AlphaFoldDB" id="A0A6M6E2R1"/>
<dbReference type="RefSeq" id="WP_171777593.1">
    <property type="nucleotide sequence ID" value="NZ_CP045272.1"/>
</dbReference>
<feature type="transmembrane region" description="Helical" evidence="1">
    <location>
        <begin position="218"/>
        <end position="249"/>
    </location>
</feature>
<evidence type="ECO:0000313" key="3">
    <source>
        <dbReference type="Proteomes" id="UP000501076"/>
    </source>
</evidence>
<keyword evidence="1" id="KW-1133">Transmembrane helix</keyword>